<dbReference type="PANTHER" id="PTHR46165">
    <property type="entry name" value="SET AND MYND DOMAIN-CONTAINING PROTEIN 4"/>
    <property type="match status" value="1"/>
</dbReference>
<dbReference type="SUPFAM" id="SSF144232">
    <property type="entry name" value="HIT/MYND zinc finger-like"/>
    <property type="match status" value="1"/>
</dbReference>
<reference evidence="13 14" key="2">
    <citation type="journal article" date="2010" name="Nucleic Acids Res.">
        <title>BeetleBase in 2010: revisions to provide comprehensive genomic information for Tribolium castaneum.</title>
        <authorList>
            <person name="Kim H.S."/>
            <person name="Murphy T."/>
            <person name="Xia J."/>
            <person name="Caragea D."/>
            <person name="Park Y."/>
            <person name="Beeman R.W."/>
            <person name="Lorenzen M.D."/>
            <person name="Butcher S."/>
            <person name="Manak J.R."/>
            <person name="Brown S.J."/>
        </authorList>
    </citation>
    <scope>GENOME REANNOTATION</scope>
    <source>
        <strain evidence="13 14">Georgia GA2</strain>
    </source>
</reference>
<keyword evidence="6" id="KW-0862">Zinc</keyword>
<dbReference type="Gene3D" id="6.10.140.2220">
    <property type="match status" value="2"/>
</dbReference>
<dbReference type="Gene3D" id="2.170.270.10">
    <property type="entry name" value="SET domain"/>
    <property type="match status" value="2"/>
</dbReference>
<keyword evidence="5 10" id="KW-0863">Zinc-finger</keyword>
<dbReference type="SMART" id="SM00317">
    <property type="entry name" value="SET"/>
    <property type="match status" value="2"/>
</dbReference>
<dbReference type="GO" id="GO:0005737">
    <property type="term" value="C:cytoplasm"/>
    <property type="evidence" value="ECO:0000318"/>
    <property type="project" value="GO_Central"/>
</dbReference>
<dbReference type="Gene3D" id="1.25.40.10">
    <property type="entry name" value="Tetratricopeptide repeat domain"/>
    <property type="match status" value="2"/>
</dbReference>
<dbReference type="GO" id="GO:0042826">
    <property type="term" value="F:histone deacetylase binding"/>
    <property type="evidence" value="ECO:0000318"/>
    <property type="project" value="GO_Central"/>
</dbReference>
<evidence type="ECO:0000256" key="8">
    <source>
        <dbReference type="ARBA" id="ARBA00093635"/>
    </source>
</evidence>
<dbReference type="PANTHER" id="PTHR46165:SF6">
    <property type="entry name" value="SET AND MYND DOMAIN-CONTAINING PROTEIN 4-LIKE PROTEIN"/>
    <property type="match status" value="1"/>
</dbReference>
<dbReference type="GO" id="GO:0008276">
    <property type="term" value="F:protein methyltransferase activity"/>
    <property type="evidence" value="ECO:0007669"/>
    <property type="project" value="UniProtKB-ARBA"/>
</dbReference>
<dbReference type="InterPro" id="IPR046341">
    <property type="entry name" value="SET_dom_sf"/>
</dbReference>
<dbReference type="PROSITE" id="PS50280">
    <property type="entry name" value="SET"/>
    <property type="match status" value="2"/>
</dbReference>
<evidence type="ECO:0000256" key="2">
    <source>
        <dbReference type="ARBA" id="ARBA00022679"/>
    </source>
</evidence>
<evidence type="ECO:0000256" key="3">
    <source>
        <dbReference type="ARBA" id="ARBA00022691"/>
    </source>
</evidence>
<dbReference type="Pfam" id="PF00856">
    <property type="entry name" value="SET"/>
    <property type="match status" value="2"/>
</dbReference>
<comment type="function">
    <text evidence="7">Protein-lysine N-methyltransferase. Monomethylates PRMT5, modulating its transcriptional activity. May also act as a histone methyltransferase. Plays a critical role in cardiac development. Acts as a key epigenetic regulator of gene expression during cardiac development via its dual activities as a methyltransferase and negative regulator of HDAC1.</text>
</comment>
<keyword evidence="2" id="KW-0808">Transferase</keyword>
<dbReference type="InterPro" id="IPR019734">
    <property type="entry name" value="TPR_rpt"/>
</dbReference>
<dbReference type="SMART" id="SM00028">
    <property type="entry name" value="TPR"/>
    <property type="match status" value="4"/>
</dbReference>
<reference evidence="13 14" key="1">
    <citation type="journal article" date="2008" name="Nature">
        <title>The genome of the model beetle and pest Tribolium castaneum.</title>
        <authorList>
            <consortium name="Tribolium Genome Sequencing Consortium"/>
            <person name="Richards S."/>
            <person name="Gibbs R.A."/>
            <person name="Weinstock G.M."/>
            <person name="Brown S.J."/>
            <person name="Denell R."/>
            <person name="Beeman R.W."/>
            <person name="Gibbs R."/>
            <person name="Beeman R.W."/>
            <person name="Brown S.J."/>
            <person name="Bucher G."/>
            <person name="Friedrich M."/>
            <person name="Grimmelikhuijzen C.J."/>
            <person name="Klingler M."/>
            <person name="Lorenzen M."/>
            <person name="Richards S."/>
            <person name="Roth S."/>
            <person name="Schroder R."/>
            <person name="Tautz D."/>
            <person name="Zdobnov E.M."/>
            <person name="Muzny D."/>
            <person name="Gibbs R.A."/>
            <person name="Weinstock G.M."/>
            <person name="Attaway T."/>
            <person name="Bell S."/>
            <person name="Buhay C.J."/>
            <person name="Chandrabose M.N."/>
            <person name="Chavez D."/>
            <person name="Clerk-Blankenburg K.P."/>
            <person name="Cree A."/>
            <person name="Dao M."/>
            <person name="Davis C."/>
            <person name="Chacko J."/>
            <person name="Dinh H."/>
            <person name="Dugan-Rocha S."/>
            <person name="Fowler G."/>
            <person name="Garner T.T."/>
            <person name="Garnes J."/>
            <person name="Gnirke A."/>
            <person name="Hawes A."/>
            <person name="Hernandez J."/>
            <person name="Hines S."/>
            <person name="Holder M."/>
            <person name="Hume J."/>
            <person name="Jhangiani S.N."/>
            <person name="Joshi V."/>
            <person name="Khan Z.M."/>
            <person name="Jackson L."/>
            <person name="Kovar C."/>
            <person name="Kowis A."/>
            <person name="Lee S."/>
            <person name="Lewis L.R."/>
            <person name="Margolis J."/>
            <person name="Morgan M."/>
            <person name="Nazareth L.V."/>
            <person name="Nguyen N."/>
            <person name="Okwuonu G."/>
            <person name="Parker D."/>
            <person name="Richards S."/>
            <person name="Ruiz S.J."/>
            <person name="Santibanez J."/>
            <person name="Savard J."/>
            <person name="Scherer S.E."/>
            <person name="Schneider B."/>
            <person name="Sodergren E."/>
            <person name="Tautz D."/>
            <person name="Vattahil S."/>
            <person name="Villasana D."/>
            <person name="White C.S."/>
            <person name="Wright R."/>
            <person name="Park Y."/>
            <person name="Beeman R.W."/>
            <person name="Lord J."/>
            <person name="Oppert B."/>
            <person name="Lorenzen M."/>
            <person name="Brown S."/>
            <person name="Wang L."/>
            <person name="Savard J."/>
            <person name="Tautz D."/>
            <person name="Richards S."/>
            <person name="Weinstock G."/>
            <person name="Gibbs R.A."/>
            <person name="Liu Y."/>
            <person name="Worley K."/>
            <person name="Weinstock G."/>
            <person name="Elsik C.G."/>
            <person name="Reese J.T."/>
            <person name="Elhaik E."/>
            <person name="Landan G."/>
            <person name="Graur D."/>
            <person name="Arensburger P."/>
            <person name="Atkinson P."/>
            <person name="Beeman R.W."/>
            <person name="Beidler J."/>
            <person name="Brown S.J."/>
            <person name="Demuth J.P."/>
            <person name="Drury D.W."/>
            <person name="Du Y.Z."/>
            <person name="Fujiwara H."/>
            <person name="Lorenzen M."/>
            <person name="Maselli V."/>
            <person name="Osanai M."/>
            <person name="Park Y."/>
            <person name="Robertson H.M."/>
            <person name="Tu Z."/>
            <person name="Wang J.J."/>
            <person name="Wang S."/>
            <person name="Richards S."/>
            <person name="Song H."/>
            <person name="Zhang L."/>
            <person name="Sodergren E."/>
            <person name="Werner D."/>
            <person name="Stanke M."/>
            <person name="Morgenstern B."/>
            <person name="Solovyev V."/>
            <person name="Kosarev P."/>
            <person name="Brown G."/>
            <person name="Chen H.C."/>
            <person name="Ermolaeva O."/>
            <person name="Hlavina W."/>
            <person name="Kapustin Y."/>
            <person name="Kiryutin B."/>
            <person name="Kitts P."/>
            <person name="Maglott D."/>
            <person name="Pruitt K."/>
            <person name="Sapojnikov V."/>
            <person name="Souvorov A."/>
            <person name="Mackey A.J."/>
            <person name="Waterhouse R.M."/>
            <person name="Wyder S."/>
            <person name="Zdobnov E.M."/>
            <person name="Zdobnov E.M."/>
            <person name="Wyder S."/>
            <person name="Kriventseva E.V."/>
            <person name="Kadowaki T."/>
            <person name="Bork P."/>
            <person name="Aranda M."/>
            <person name="Bao R."/>
            <person name="Beermann A."/>
            <person name="Berns N."/>
            <person name="Bolognesi R."/>
            <person name="Bonneton F."/>
            <person name="Bopp D."/>
            <person name="Brown S.J."/>
            <person name="Bucher G."/>
            <person name="Butts T."/>
            <person name="Chaumot A."/>
            <person name="Denell R.E."/>
            <person name="Ferrier D.E."/>
            <person name="Friedrich M."/>
            <person name="Gordon C.M."/>
            <person name="Jindra M."/>
            <person name="Klingler M."/>
            <person name="Lan Q."/>
            <person name="Lattorff H.M."/>
            <person name="Laudet V."/>
            <person name="von Levetsow C."/>
            <person name="Liu Z."/>
            <person name="Lutz R."/>
            <person name="Lynch J.A."/>
            <person name="da Fonseca R.N."/>
            <person name="Posnien N."/>
            <person name="Reuter R."/>
            <person name="Roth S."/>
            <person name="Savard J."/>
            <person name="Schinko J.B."/>
            <person name="Schmitt C."/>
            <person name="Schoppmeier M."/>
            <person name="Schroder R."/>
            <person name="Shippy T.D."/>
            <person name="Simonnet F."/>
            <person name="Marques-Souza H."/>
            <person name="Tautz D."/>
            <person name="Tomoyasu Y."/>
            <person name="Trauner J."/>
            <person name="Van der Zee M."/>
            <person name="Vervoort M."/>
            <person name="Wittkopp N."/>
            <person name="Wimmer E.A."/>
            <person name="Yang X."/>
            <person name="Jones A.K."/>
            <person name="Sattelle D.B."/>
            <person name="Ebert P.R."/>
            <person name="Nelson D."/>
            <person name="Scott J.G."/>
            <person name="Beeman R.W."/>
            <person name="Muthukrishnan S."/>
            <person name="Kramer K.J."/>
            <person name="Arakane Y."/>
            <person name="Beeman R.W."/>
            <person name="Zhu Q."/>
            <person name="Hogenkamp D."/>
            <person name="Dixit R."/>
            <person name="Oppert B."/>
            <person name="Jiang H."/>
            <person name="Zou Z."/>
            <person name="Marshall J."/>
            <person name="Elpidina E."/>
            <person name="Vinokurov K."/>
            <person name="Oppert C."/>
            <person name="Zou Z."/>
            <person name="Evans J."/>
            <person name="Lu Z."/>
            <person name="Zhao P."/>
            <person name="Sumathipala N."/>
            <person name="Altincicek B."/>
            <person name="Vilcinskas A."/>
            <person name="Williams M."/>
            <person name="Hultmark D."/>
            <person name="Hetru C."/>
            <person name="Jiang H."/>
            <person name="Grimmelikhuijzen C.J."/>
            <person name="Hauser F."/>
            <person name="Cazzamali G."/>
            <person name="Williamson M."/>
            <person name="Park Y."/>
            <person name="Li B."/>
            <person name="Tanaka Y."/>
            <person name="Predel R."/>
            <person name="Neupert S."/>
            <person name="Schachtner J."/>
            <person name="Verleyen P."/>
            <person name="Raible F."/>
            <person name="Bork P."/>
            <person name="Friedrich M."/>
            <person name="Walden K.K."/>
            <person name="Robertson H.M."/>
            <person name="Angeli S."/>
            <person name="Foret S."/>
            <person name="Bucher G."/>
            <person name="Schuetz S."/>
            <person name="Maleszka R."/>
            <person name="Wimmer E.A."/>
            <person name="Beeman R.W."/>
            <person name="Lorenzen M."/>
            <person name="Tomoyasu Y."/>
            <person name="Miller S.C."/>
            <person name="Grossmann D."/>
            <person name="Bucher G."/>
        </authorList>
    </citation>
    <scope>NUCLEOTIDE SEQUENCE [LARGE SCALE GENOMIC DNA]</scope>
    <source>
        <strain evidence="13 14">Georgia GA2</strain>
    </source>
</reference>
<evidence type="ECO:0000256" key="9">
    <source>
        <dbReference type="ARBA" id="ARBA00093680"/>
    </source>
</evidence>
<evidence type="ECO:0000259" key="11">
    <source>
        <dbReference type="PROSITE" id="PS50280"/>
    </source>
</evidence>
<feature type="domain" description="SET" evidence="11">
    <location>
        <begin position="724"/>
        <end position="980"/>
    </location>
</feature>
<dbReference type="GO" id="GO:0005634">
    <property type="term" value="C:nucleus"/>
    <property type="evidence" value="ECO:0000318"/>
    <property type="project" value="GO_Central"/>
</dbReference>
<accession>D6WV80</accession>
<dbReference type="AlphaFoldDB" id="D6WV80"/>
<evidence type="ECO:0000313" key="14">
    <source>
        <dbReference type="Proteomes" id="UP000007266"/>
    </source>
</evidence>
<evidence type="ECO:0000256" key="4">
    <source>
        <dbReference type="ARBA" id="ARBA00022723"/>
    </source>
</evidence>
<evidence type="ECO:0000256" key="10">
    <source>
        <dbReference type="PROSITE-ProRule" id="PRU00134"/>
    </source>
</evidence>
<evidence type="ECO:0000256" key="1">
    <source>
        <dbReference type="ARBA" id="ARBA00022603"/>
    </source>
</evidence>
<dbReference type="EMBL" id="KQ971363">
    <property type="protein sequence ID" value="EFA07768.1"/>
    <property type="molecule type" value="Genomic_DNA"/>
</dbReference>
<name>D6WV80_TRICA</name>
<evidence type="ECO:0000259" key="12">
    <source>
        <dbReference type="PROSITE" id="PS50865"/>
    </source>
</evidence>
<evidence type="ECO:0000313" key="13">
    <source>
        <dbReference type="EMBL" id="EFA07768.1"/>
    </source>
</evidence>
<dbReference type="STRING" id="7070.D6WV80"/>
<dbReference type="InterPro" id="IPR044421">
    <property type="entry name" value="SMYD4_SET"/>
</dbReference>
<dbReference type="SUPFAM" id="SSF48452">
    <property type="entry name" value="TPR-like"/>
    <property type="match status" value="1"/>
</dbReference>
<dbReference type="SUPFAM" id="SSF82199">
    <property type="entry name" value="SET domain"/>
    <property type="match status" value="2"/>
</dbReference>
<evidence type="ECO:0000256" key="6">
    <source>
        <dbReference type="ARBA" id="ARBA00022833"/>
    </source>
</evidence>
<dbReference type="InterPro" id="IPR002893">
    <property type="entry name" value="Znf_MYND"/>
</dbReference>
<dbReference type="PhylomeDB" id="D6WV80"/>
<keyword evidence="14" id="KW-1185">Reference proteome</keyword>
<dbReference type="CDD" id="cd10536">
    <property type="entry name" value="SET_SMYD4"/>
    <property type="match status" value="1"/>
</dbReference>
<proteinExistence type="predicted"/>
<dbReference type="InterPro" id="IPR052097">
    <property type="entry name" value="SET-MYND_domain_protein"/>
</dbReference>
<dbReference type="OMA" id="CASKMGD"/>
<keyword evidence="1" id="KW-0489">Methyltransferase</keyword>
<feature type="domain" description="SET" evidence="11">
    <location>
        <begin position="203"/>
        <end position="445"/>
    </location>
</feature>
<feature type="domain" description="MYND-type" evidence="12">
    <location>
        <begin position="768"/>
        <end position="807"/>
    </location>
</feature>
<dbReference type="GO" id="GO:0008757">
    <property type="term" value="F:S-adenosylmethionine-dependent methyltransferase activity"/>
    <property type="evidence" value="ECO:0007669"/>
    <property type="project" value="UniProtKB-ARBA"/>
</dbReference>
<organism evidence="13 14">
    <name type="scientific">Tribolium castaneum</name>
    <name type="common">Red flour beetle</name>
    <dbReference type="NCBI Taxonomy" id="7070"/>
    <lineage>
        <taxon>Eukaryota</taxon>
        <taxon>Metazoa</taxon>
        <taxon>Ecdysozoa</taxon>
        <taxon>Arthropoda</taxon>
        <taxon>Hexapoda</taxon>
        <taxon>Insecta</taxon>
        <taxon>Pterygota</taxon>
        <taxon>Neoptera</taxon>
        <taxon>Endopterygota</taxon>
        <taxon>Coleoptera</taxon>
        <taxon>Polyphaga</taxon>
        <taxon>Cucujiformia</taxon>
        <taxon>Tenebrionidae</taxon>
        <taxon>Tenebrionidae incertae sedis</taxon>
        <taxon>Tribolium</taxon>
    </lineage>
</organism>
<dbReference type="InterPro" id="IPR011990">
    <property type="entry name" value="TPR-like_helical_dom_sf"/>
</dbReference>
<protein>
    <recommendedName>
        <fullName evidence="8">Protein-lysine N-methyltransferase SMYD4</fullName>
    </recommendedName>
    <alternativeName>
        <fullName evidence="9">SET and MYND domain-containing protein 4</fullName>
    </alternativeName>
</protein>
<dbReference type="Proteomes" id="UP000007266">
    <property type="component" value="Linkage group 8"/>
</dbReference>
<feature type="domain" description="MYND-type" evidence="12">
    <location>
        <begin position="247"/>
        <end position="286"/>
    </location>
</feature>
<dbReference type="GO" id="GO:0008270">
    <property type="term" value="F:zinc ion binding"/>
    <property type="evidence" value="ECO:0007669"/>
    <property type="project" value="UniProtKB-KW"/>
</dbReference>
<keyword evidence="3" id="KW-0949">S-adenosyl-L-methionine</keyword>
<dbReference type="PROSITE" id="PS50865">
    <property type="entry name" value="ZF_MYND_2"/>
    <property type="match status" value="2"/>
</dbReference>
<evidence type="ECO:0000256" key="5">
    <source>
        <dbReference type="ARBA" id="ARBA00022771"/>
    </source>
</evidence>
<dbReference type="GO" id="GO:0008170">
    <property type="term" value="F:N-methyltransferase activity"/>
    <property type="evidence" value="ECO:0007669"/>
    <property type="project" value="UniProtKB-ARBA"/>
</dbReference>
<keyword evidence="4" id="KW-0479">Metal-binding</keyword>
<dbReference type="HOGENOM" id="CLU_285343_0_0_1"/>
<dbReference type="InterPro" id="IPR001214">
    <property type="entry name" value="SET_dom"/>
</dbReference>
<dbReference type="eggNOG" id="KOG2084">
    <property type="taxonomic scope" value="Eukaryota"/>
</dbReference>
<dbReference type="GO" id="GO:0032259">
    <property type="term" value="P:methylation"/>
    <property type="evidence" value="ECO:0007669"/>
    <property type="project" value="UniProtKB-KW"/>
</dbReference>
<dbReference type="Gene3D" id="1.10.220.160">
    <property type="match status" value="2"/>
</dbReference>
<dbReference type="InParanoid" id="D6WV80"/>
<evidence type="ECO:0000256" key="7">
    <source>
        <dbReference type="ARBA" id="ARBA00093423"/>
    </source>
</evidence>
<sequence length="1086" mass="126159">MALNQALRNFLKSKNRQEPASFIHLFELYTSLEHDPHEEKALPKFLKELNRKKTEEERLDFMYNVLQKYNLFRNKFTRDRKRDEHAEHCKLEGNVYFSEGNYSFALGFYTKALMGANGPEMLAICYANRSAALLKLGLYEECLIDIKRAIDHNYPERLRPKLMSRRVKAVALKRKQKFESTYYEEAPKIPTSQRNNSIPCATNSVEIKVDEKLRKRVVATKDIQIGQVIAVETPCVAALINVVLFHCHDCYILCYNPIPCKTCTEVVYCSEACRENAFAKYHQKECPIYLSMRKLVGIDTHFQWALKMTLLVQTQADKCCDRIDTDDDRTRKTLMATLFYHLIKNCTTVLAGVDEAGVKNFKRVLMSYMHICDYHVSDIDEIFVHGGSRDLELKQETFAKAMYPFSDKLRHSCCPNVMGWYHGVTRVLRAIRTIKKGEECFFSYGPLYTNIEKEERQNYIFFIYNFKCACRACKQNWPQTESVPRVAIEDHMFLYTRKRFDVDAAKMLINRKIDLMKQLERSEPNDELINQQEMLFHCFYILGNKRAFQSQLLACVQDDTRNSGEFVRDFHKLGSNVEKVDFLYERMRQYGLLDDKFTKDEKDDKKAKKHKEKGDKFFATGAFSKALQSYTRSVMKAKSSEALAMAYANRSAALFKLEQFEEALTDVERALSGDYPENLRPSLVTRREKLLGFMGAHGPAFNFFESVPEIPEEQKNASIPSASSCIEIKPDEKSRRRVFAARKIEIGEIIAVEKPFVFTLAAADLYHCHECYQLCYNPIPCEICSQTLYCGEECRDKAREKYHQYECPILISLKNIVGKHKAFLLAIKMSFMISDENDVPEVYALVENLSRDNNDEVFTTALITALMYHLVKTYTGKFPEDDLEAENKFKHFLMTHLRICLTHAAGIDELYPNQVSEGQEPGQELLSFKSETVGCALYPFYALFRHACCPNVFAHHHGTQRVLRAVRTIHEGQECFVSYGPYYVEHSKQERKSRLLSQYHFTCKCRACEEDWPQLDLNPYYLTSKQDLDFVAKIRNANIEAAVEEIPRFLERLKGLEVFEPLSELTLQQKLLSYCFDMLGNKRRIL</sequence>
<gene>
    <name evidence="13" type="primary">AUGUSTUS-3.0.2_05322</name>
    <name evidence="13" type="ORF">TcasGA2_TC005322</name>
</gene>